<evidence type="ECO:0000256" key="2">
    <source>
        <dbReference type="ARBA" id="ARBA00022946"/>
    </source>
</evidence>
<dbReference type="InterPro" id="IPR015324">
    <property type="entry name" value="Ribosomal_Rsm22-like"/>
</dbReference>
<accession>A0ABZ2KL93</accession>
<evidence type="ECO:0000313" key="6">
    <source>
        <dbReference type="Proteomes" id="UP001379533"/>
    </source>
</evidence>
<gene>
    <name evidence="5" type="ORF">LZC95_14775</name>
</gene>
<dbReference type="CDD" id="cd02440">
    <property type="entry name" value="AdoMet_MTases"/>
    <property type="match status" value="1"/>
</dbReference>
<protein>
    <submittedName>
        <fullName evidence="5">Small ribosomal subunit Rsm22 family protein</fullName>
    </submittedName>
</protein>
<keyword evidence="3" id="KW-0408">Iron</keyword>
<dbReference type="Proteomes" id="UP001379533">
    <property type="component" value="Chromosome"/>
</dbReference>
<keyword evidence="1" id="KW-0479">Metal-binding</keyword>
<dbReference type="SUPFAM" id="SSF53335">
    <property type="entry name" value="S-adenosyl-L-methionine-dependent methyltransferases"/>
    <property type="match status" value="1"/>
</dbReference>
<dbReference type="InterPro" id="IPR052571">
    <property type="entry name" value="Mt_RNA_Methyltransferase"/>
</dbReference>
<evidence type="ECO:0000256" key="3">
    <source>
        <dbReference type="ARBA" id="ARBA00023004"/>
    </source>
</evidence>
<keyword evidence="4" id="KW-0411">Iron-sulfur</keyword>
<evidence type="ECO:0000256" key="1">
    <source>
        <dbReference type="ARBA" id="ARBA00022723"/>
    </source>
</evidence>
<keyword evidence="2" id="KW-0809">Transit peptide</keyword>
<dbReference type="PANTHER" id="PTHR13184:SF5">
    <property type="entry name" value="METHYLTRANSFERASE-LIKE PROTEIN 17, MITOCHONDRIAL"/>
    <property type="match status" value="1"/>
</dbReference>
<dbReference type="Pfam" id="PF09243">
    <property type="entry name" value="Rsm22"/>
    <property type="match status" value="1"/>
</dbReference>
<proteinExistence type="predicted"/>
<dbReference type="PANTHER" id="PTHR13184">
    <property type="entry name" value="37S RIBOSOMAL PROTEIN S22"/>
    <property type="match status" value="1"/>
</dbReference>
<dbReference type="RefSeq" id="WP_394848705.1">
    <property type="nucleotide sequence ID" value="NZ_CP089982.1"/>
</dbReference>
<organism evidence="5 6">
    <name type="scientific">Pendulispora brunnea</name>
    <dbReference type="NCBI Taxonomy" id="2905690"/>
    <lineage>
        <taxon>Bacteria</taxon>
        <taxon>Pseudomonadati</taxon>
        <taxon>Myxococcota</taxon>
        <taxon>Myxococcia</taxon>
        <taxon>Myxococcales</taxon>
        <taxon>Sorangiineae</taxon>
        <taxon>Pendulisporaceae</taxon>
        <taxon>Pendulispora</taxon>
    </lineage>
</organism>
<keyword evidence="6" id="KW-1185">Reference proteome</keyword>
<dbReference type="InterPro" id="IPR029063">
    <property type="entry name" value="SAM-dependent_MTases_sf"/>
</dbReference>
<sequence length="392" mass="42673">MISPLDETWRSLLDDVARERKWPTSSDVKRLASNVRALSSAYNDGAQAPAARARSADALGARLLFSFPRDVPKGAAAVRELLSAGLLRIPADRPLRILDVGAGLGAMTWGIVRALAGAGQSGAVEAFLVDEDPTAIELAARIFKRRAGEGNVRITARCTSGTVDDAAARTDATFDLVIAGQLLSELHRDRPDPERVTRHVELVLSLLKRVREHGALVIVEPALRPRTRHLHAVRDALITPPRPGVTLFAPCLHASACPMLTNPGDWCHEDLPVNLPAWLVDVARGAGLRWEGLTYSYLILRRDEAQLAGSLVPAQPDGMRLRVVSDLIVTKGKCEVFLCSEAGSLVRPARLDRAHSETNASFRSLVRGDLVTIQPFSERRIERETSVKRCSS</sequence>
<name>A0ABZ2KL93_9BACT</name>
<evidence type="ECO:0000256" key="4">
    <source>
        <dbReference type="ARBA" id="ARBA00023014"/>
    </source>
</evidence>
<reference evidence="5 6" key="1">
    <citation type="submission" date="2021-12" db="EMBL/GenBank/DDBJ databases">
        <title>Discovery of the Pendulisporaceae a myxobacterial family with distinct sporulation behavior and unique specialized metabolism.</title>
        <authorList>
            <person name="Garcia R."/>
            <person name="Popoff A."/>
            <person name="Bader C.D."/>
            <person name="Loehr J."/>
            <person name="Walesch S."/>
            <person name="Walt C."/>
            <person name="Boldt J."/>
            <person name="Bunk B."/>
            <person name="Haeckl F.J.F.P.J."/>
            <person name="Gunesch A.P."/>
            <person name="Birkelbach J."/>
            <person name="Nuebel U."/>
            <person name="Pietschmann T."/>
            <person name="Bach T."/>
            <person name="Mueller R."/>
        </authorList>
    </citation>
    <scope>NUCLEOTIDE SEQUENCE [LARGE SCALE GENOMIC DNA]</scope>
    <source>
        <strain evidence="5 6">MSr12523</strain>
    </source>
</reference>
<dbReference type="EMBL" id="CP089982">
    <property type="protein sequence ID" value="WXA98093.1"/>
    <property type="molecule type" value="Genomic_DNA"/>
</dbReference>
<evidence type="ECO:0000313" key="5">
    <source>
        <dbReference type="EMBL" id="WXA98093.1"/>
    </source>
</evidence>
<dbReference type="Gene3D" id="3.40.50.150">
    <property type="entry name" value="Vaccinia Virus protein VP39"/>
    <property type="match status" value="1"/>
</dbReference>